<feature type="transmembrane region" description="Helical" evidence="1">
    <location>
        <begin position="20"/>
        <end position="41"/>
    </location>
</feature>
<evidence type="ECO:0000313" key="3">
    <source>
        <dbReference type="Proteomes" id="UP001631987"/>
    </source>
</evidence>
<protein>
    <recommendedName>
        <fullName evidence="4">Type VI secretion protein</fullName>
    </recommendedName>
</protein>
<accession>A0ABW9HC97</accession>
<dbReference type="RefSeq" id="WP_409079012.1">
    <property type="nucleotide sequence ID" value="NZ_CP178857.1"/>
</dbReference>
<comment type="caution">
    <text evidence="2">The sequence shown here is derived from an EMBL/GenBank/DDBJ whole genome shotgun (WGS) entry which is preliminary data.</text>
</comment>
<proteinExistence type="predicted"/>
<feature type="transmembrane region" description="Helical" evidence="1">
    <location>
        <begin position="53"/>
        <end position="75"/>
    </location>
</feature>
<sequence length="404" mass="43996">MSVRLDQVPAPASRPARPRVWLWLGLLPLLWLLGFGLMFGFASQSLRQQPLDFYGLALGVPFLGWCVMSFGRALLYIGGQAVADGWDEAREEDSVRRLRRGRRSQQVLNVSLYTALRAPGEESQVQLDALLSGVKALKTQPSLSGGDAVRQSRLPGNTTPASEHVLLSILVQVLVDLAQTLGQLPDETPLALLLEVDSGLPEHTLRRVWRQAWTESGIRQSTTPVEGQGLAALDQWLDQRIADQALLMVVAAQFAPEQPEETAEAVVGLLLGNRLTQTTLPPIAYLHRPEQEREPSPDALLYATRQALDWVPLDAESIEHVWRVGGNAQREVAISTVLAQLPMAVTHNLDTLLGHPGTASAWLAIVAATQTLQRGVGPQFIFSGDDVAAGLWCTVLTPVSPLSK</sequence>
<keyword evidence="1" id="KW-1133">Transmembrane helix</keyword>
<dbReference type="Proteomes" id="UP001631987">
    <property type="component" value="Unassembled WGS sequence"/>
</dbReference>
<evidence type="ECO:0008006" key="4">
    <source>
        <dbReference type="Google" id="ProtNLM"/>
    </source>
</evidence>
<keyword evidence="3" id="KW-1185">Reference proteome</keyword>
<gene>
    <name evidence="2" type="ORF">ACKKH4_20110</name>
</gene>
<name>A0ABW9HC97_9PSED</name>
<organism evidence="2 3">
    <name type="scientific">Pseudomonas monachiensis</name>
    <dbReference type="NCBI Taxonomy" id="3060212"/>
    <lineage>
        <taxon>Bacteria</taxon>
        <taxon>Pseudomonadati</taxon>
        <taxon>Pseudomonadota</taxon>
        <taxon>Gammaproteobacteria</taxon>
        <taxon>Pseudomonadales</taxon>
        <taxon>Pseudomonadaceae</taxon>
        <taxon>Pseudomonas</taxon>
    </lineage>
</organism>
<keyword evidence="1" id="KW-0472">Membrane</keyword>
<evidence type="ECO:0000256" key="1">
    <source>
        <dbReference type="SAM" id="Phobius"/>
    </source>
</evidence>
<evidence type="ECO:0000313" key="2">
    <source>
        <dbReference type="EMBL" id="MFM9519539.1"/>
    </source>
</evidence>
<reference evidence="2 3" key="1">
    <citation type="submission" date="2024-12" db="EMBL/GenBank/DDBJ databases">
        <title>Pseudomonas species isolated from Lotus nodules promote plant growth.</title>
        <authorList>
            <person name="Yu Y.-H."/>
            <person name="Kurtenbach J."/>
            <person name="Crosbie D."/>
            <person name="Brachmann A."/>
            <person name="Marin M."/>
        </authorList>
    </citation>
    <scope>NUCLEOTIDE SEQUENCE [LARGE SCALE GENOMIC DNA]</scope>
    <source>
        <strain evidence="2 3">PLb12A</strain>
    </source>
</reference>
<keyword evidence="1" id="KW-0812">Transmembrane</keyword>
<dbReference type="EMBL" id="JBJVNW010000011">
    <property type="protein sequence ID" value="MFM9519539.1"/>
    <property type="molecule type" value="Genomic_DNA"/>
</dbReference>